<gene>
    <name evidence="1" type="ORF">Pmar_PMAR020152</name>
</gene>
<organism evidence="2">
    <name type="scientific">Perkinsus marinus (strain ATCC 50983 / TXsc)</name>
    <dbReference type="NCBI Taxonomy" id="423536"/>
    <lineage>
        <taxon>Eukaryota</taxon>
        <taxon>Sar</taxon>
        <taxon>Alveolata</taxon>
        <taxon>Perkinsozoa</taxon>
        <taxon>Perkinsea</taxon>
        <taxon>Perkinsida</taxon>
        <taxon>Perkinsidae</taxon>
        <taxon>Perkinsus</taxon>
    </lineage>
</organism>
<dbReference type="InParanoid" id="C5LPS8"/>
<proteinExistence type="predicted"/>
<protein>
    <recommendedName>
        <fullName evidence="3">Pentatricopeptide repeat-containing protein</fullName>
    </recommendedName>
</protein>
<dbReference type="EMBL" id="GG684277">
    <property type="protein sequence ID" value="EER01246.1"/>
    <property type="molecule type" value="Genomic_DNA"/>
</dbReference>
<evidence type="ECO:0000313" key="2">
    <source>
        <dbReference type="Proteomes" id="UP000007800"/>
    </source>
</evidence>
<evidence type="ECO:0000313" key="1">
    <source>
        <dbReference type="EMBL" id="EER01246.1"/>
    </source>
</evidence>
<name>C5LPS8_PERM5</name>
<dbReference type="RefSeq" id="XP_002768528.1">
    <property type="nucleotide sequence ID" value="XM_002768482.1"/>
</dbReference>
<accession>C5LPS8</accession>
<reference evidence="1 2" key="1">
    <citation type="submission" date="2008-07" db="EMBL/GenBank/DDBJ databases">
        <authorList>
            <person name="El-Sayed N."/>
            <person name="Caler E."/>
            <person name="Inman J."/>
            <person name="Amedeo P."/>
            <person name="Hass B."/>
            <person name="Wortman J."/>
        </authorList>
    </citation>
    <scope>NUCLEOTIDE SEQUENCE [LARGE SCALE GENOMIC DNA]</scope>
    <source>
        <strain evidence="2">ATCC 50983 / TXsc</strain>
    </source>
</reference>
<dbReference type="OMA" id="KVMDASM"/>
<dbReference type="AlphaFoldDB" id="C5LPS8"/>
<dbReference type="GeneID" id="9058466"/>
<evidence type="ECO:0008006" key="3">
    <source>
        <dbReference type="Google" id="ProtNLM"/>
    </source>
</evidence>
<sequence length="252" mass="28040">MTVSPTLRISRSLGRLPSDPEALVAFVKRSVSHKVMDASMWNGIASRSMAMGDVLSGHQFTAVVRGFNKMNFGHSDIYPFLESFVPPRLPRFTPIDLSHLIGGYVHVAHRSDEGFLKTCADDLSCDRRKLASSAGNVHGQNDWYAWENLLVAYGDAGVKHKKLFETAAPKLYDSVHLLNGRDCGRILGALIKCGFVHKKLVTLIRKALPTISCSTEELQEICRLLNSMGIHDDFAEKLLRYRKAEVLEDVVS</sequence>
<keyword evidence="2" id="KW-1185">Reference proteome</keyword>
<dbReference type="Proteomes" id="UP000007800">
    <property type="component" value="Unassembled WGS sequence"/>
</dbReference>